<organism evidence="4">
    <name type="scientific">Clastoptera arizonana</name>
    <name type="common">Arizona spittle bug</name>
    <dbReference type="NCBI Taxonomy" id="38151"/>
    <lineage>
        <taxon>Eukaryota</taxon>
        <taxon>Metazoa</taxon>
        <taxon>Ecdysozoa</taxon>
        <taxon>Arthropoda</taxon>
        <taxon>Hexapoda</taxon>
        <taxon>Insecta</taxon>
        <taxon>Pterygota</taxon>
        <taxon>Neoptera</taxon>
        <taxon>Paraneoptera</taxon>
        <taxon>Hemiptera</taxon>
        <taxon>Auchenorrhyncha</taxon>
        <taxon>Cercopoidea</taxon>
        <taxon>Clastopteridae</taxon>
        <taxon>Clastoptera</taxon>
    </lineage>
</organism>
<evidence type="ECO:0000256" key="2">
    <source>
        <dbReference type="SAM" id="MobiDB-lite"/>
    </source>
</evidence>
<feature type="region of interest" description="Disordered" evidence="2">
    <location>
        <begin position="485"/>
        <end position="507"/>
    </location>
</feature>
<dbReference type="InterPro" id="IPR003116">
    <property type="entry name" value="RBD_dom"/>
</dbReference>
<feature type="region of interest" description="Disordered" evidence="2">
    <location>
        <begin position="249"/>
        <end position="314"/>
    </location>
</feature>
<reference evidence="4" key="1">
    <citation type="submission" date="2015-12" db="EMBL/GenBank/DDBJ databases">
        <title>De novo transcriptome assembly of four potential Pierce s Disease insect vectors from Arizona vineyards.</title>
        <authorList>
            <person name="Tassone E.E."/>
        </authorList>
    </citation>
    <scope>NUCLEOTIDE SEQUENCE</scope>
</reference>
<evidence type="ECO:0000256" key="1">
    <source>
        <dbReference type="SAM" id="Coils"/>
    </source>
</evidence>
<sequence>MKIIERMLCLKLRSRGRSWGPSSEGTRGEDKRKRSHTISKMSPPMRVTEDTPPDMLVGSMDLRVVLPGGRNVKMSVDRSTPMMDLLVQVTTANKISPGDHMIQAMGERGVLPYKPSTPIGALDIWTIQIMPKSQMVNIGIKKAPLKPINQPFEQTFRLQVHLPRNQLYVSRVSPKARLSDILLQVCSEKNLDPSRYSLRHPTNLDQLLNLKCTLADYKLQEVTVVCNTTLPVEVSTVDIMALQRDSSNNYINRNNKSSDGSVSSGSLGGRSLSPVPSDESSTSPPPPPPSRPIRKRRPAPKPPTINNIGKMNGEKLEKETEISHNTTVICHSRNSSDSSGYHEASVLSESPQSNSLPDSLPRRSKLPSITSEMTETSLEVNGNNLSRSLSSLTAVDNSTIGIRQYNHSISTSSLSTVGGRKKKAAPPPPPIIKMSSLKEEQQRTSSVSSTTSSTTTLDGNDVTVLQKSATLPVSSRVPSITAEDPLKFSQSSPVDDISSENPETHIQGRFVLPPSSLINQTRKIINEIEVIEKDINAMPRSPGSLQKLGDVKLHKKNNDFKTSTLPTLNRFANRKEVSRQKSFQNLKTDQSNSSNSSRFALSPSKLIQHTKKIIQEFDKSLGKDSVPKTPSYLKNNDRQWRRKHVKKNRSNSNQIDVHFVSNNFSNYLNDDKLKLNIKDLKLGASKSFNVKIKEIPLEGLHRSHSFHDEFIQDVGSGVTHDENHYYWDNSFGIYVNDHKSNAEQSATNNLINRNKTVIKFKTQYDGRGGSIKNHQNIDRNVHKSNSLSEKINNYNRKVQLLNDERDEHFMNSSTNGGIKRDKNALNTCESFRLKLEKFNAELNKHTTQVSKPESNKSVPIKCNLLAPPPPNLLVNRRESSESWNKFLRQLDDILENRAGEYV</sequence>
<dbReference type="GO" id="GO:0003785">
    <property type="term" value="F:actin monomer binding"/>
    <property type="evidence" value="ECO:0007669"/>
    <property type="project" value="InterPro"/>
</dbReference>
<feature type="region of interest" description="Disordered" evidence="2">
    <location>
        <begin position="15"/>
        <end position="52"/>
    </location>
</feature>
<dbReference type="InterPro" id="IPR029071">
    <property type="entry name" value="Ubiquitin-like_domsf"/>
</dbReference>
<feature type="domain" description="RBD" evidence="3">
    <location>
        <begin position="156"/>
        <end position="227"/>
    </location>
</feature>
<keyword evidence="1" id="KW-0175">Coiled coil</keyword>
<dbReference type="Pfam" id="PF09469">
    <property type="entry name" value="Cobl"/>
    <property type="match status" value="1"/>
</dbReference>
<dbReference type="InterPro" id="IPR019025">
    <property type="entry name" value="Cordon-bleu_ubiquitin_domain"/>
</dbReference>
<feature type="compositionally biased region" description="Low complexity" evidence="2">
    <location>
        <begin position="444"/>
        <end position="456"/>
    </location>
</feature>
<dbReference type="EMBL" id="GEDC01027494">
    <property type="protein sequence ID" value="JAS09804.1"/>
    <property type="molecule type" value="Transcribed_RNA"/>
</dbReference>
<gene>
    <name evidence="4" type="ORF">g.34004</name>
</gene>
<dbReference type="AlphaFoldDB" id="A0A1B6C8Q0"/>
<proteinExistence type="predicted"/>
<dbReference type="PROSITE" id="PS50898">
    <property type="entry name" value="RBD"/>
    <property type="match status" value="1"/>
</dbReference>
<feature type="compositionally biased region" description="Polar residues" evidence="2">
    <location>
        <begin position="330"/>
        <end position="339"/>
    </location>
</feature>
<feature type="compositionally biased region" description="Basic residues" evidence="2">
    <location>
        <begin position="640"/>
        <end position="649"/>
    </location>
</feature>
<dbReference type="SUPFAM" id="SSF54236">
    <property type="entry name" value="Ubiquitin-like"/>
    <property type="match status" value="1"/>
</dbReference>
<accession>A0A1B6C8Q0</accession>
<feature type="compositionally biased region" description="Polar residues" evidence="2">
    <location>
        <begin position="347"/>
        <end position="357"/>
    </location>
</feature>
<dbReference type="GO" id="GO:0007165">
    <property type="term" value="P:signal transduction"/>
    <property type="evidence" value="ECO:0007669"/>
    <property type="project" value="InterPro"/>
</dbReference>
<dbReference type="PANTHER" id="PTHR21557:SF2">
    <property type="entry name" value="CORDON-BLEU PROTEIN-LIKE 1"/>
    <property type="match status" value="1"/>
</dbReference>
<name>A0A1B6C8Q0_9HEMI</name>
<evidence type="ECO:0000259" key="3">
    <source>
        <dbReference type="PROSITE" id="PS50898"/>
    </source>
</evidence>
<feature type="region of interest" description="Disordered" evidence="2">
    <location>
        <begin position="412"/>
        <end position="460"/>
    </location>
</feature>
<feature type="coiled-coil region" evidence="1">
    <location>
        <begin position="784"/>
        <end position="848"/>
    </location>
</feature>
<dbReference type="InterPro" id="IPR039895">
    <property type="entry name" value="COBL-like"/>
</dbReference>
<feature type="compositionally biased region" description="Polar residues" evidence="2">
    <location>
        <begin position="580"/>
        <end position="590"/>
    </location>
</feature>
<feature type="region of interest" description="Disordered" evidence="2">
    <location>
        <begin position="330"/>
        <end position="378"/>
    </location>
</feature>
<feature type="compositionally biased region" description="Polar residues" evidence="2">
    <location>
        <begin position="367"/>
        <end position="378"/>
    </location>
</feature>
<protein>
    <recommendedName>
        <fullName evidence="3">RBD domain-containing protein</fullName>
    </recommendedName>
</protein>
<dbReference type="Gene3D" id="3.10.20.90">
    <property type="entry name" value="Phosphatidylinositol 3-kinase Catalytic Subunit, Chain A, domain 1"/>
    <property type="match status" value="1"/>
</dbReference>
<dbReference type="PANTHER" id="PTHR21557">
    <property type="entry name" value="CORDON-BLEU"/>
    <property type="match status" value="1"/>
</dbReference>
<feature type="region of interest" description="Disordered" evidence="2">
    <location>
        <begin position="576"/>
        <end position="602"/>
    </location>
</feature>
<evidence type="ECO:0000313" key="4">
    <source>
        <dbReference type="EMBL" id="JAS09804.1"/>
    </source>
</evidence>
<feature type="compositionally biased region" description="Low complexity" evidence="2">
    <location>
        <begin position="257"/>
        <end position="282"/>
    </location>
</feature>
<feature type="region of interest" description="Disordered" evidence="2">
    <location>
        <begin position="625"/>
        <end position="649"/>
    </location>
</feature>